<dbReference type="InterPro" id="IPR053259">
    <property type="entry name" value="Golvesin-related_Golgi"/>
</dbReference>
<organism evidence="3">
    <name type="scientific">Ditylum brightwellii</name>
    <dbReference type="NCBI Taxonomy" id="49249"/>
    <lineage>
        <taxon>Eukaryota</taxon>
        <taxon>Sar</taxon>
        <taxon>Stramenopiles</taxon>
        <taxon>Ochrophyta</taxon>
        <taxon>Bacillariophyta</taxon>
        <taxon>Mediophyceae</taxon>
        <taxon>Lithodesmiophycidae</taxon>
        <taxon>Lithodesmiales</taxon>
        <taxon>Lithodesmiaceae</taxon>
        <taxon>Ditylum</taxon>
    </lineage>
</organism>
<dbReference type="EMBL" id="HBNS01039156">
    <property type="protein sequence ID" value="CAE4636889.1"/>
    <property type="molecule type" value="Transcribed_RNA"/>
</dbReference>
<name>A0A7S4S8P7_9STRA</name>
<evidence type="ECO:0000313" key="3">
    <source>
        <dbReference type="EMBL" id="CAE4636889.1"/>
    </source>
</evidence>
<dbReference type="Gene3D" id="3.40.50.300">
    <property type="entry name" value="P-loop containing nucleotide triphosphate hydrolases"/>
    <property type="match status" value="1"/>
</dbReference>
<gene>
    <name evidence="3" type="ORF">DBRI00130_LOCUS30526</name>
</gene>
<evidence type="ECO:0000256" key="2">
    <source>
        <dbReference type="SAM" id="SignalP"/>
    </source>
</evidence>
<feature type="compositionally biased region" description="Acidic residues" evidence="1">
    <location>
        <begin position="82"/>
        <end position="99"/>
    </location>
</feature>
<feature type="signal peptide" evidence="2">
    <location>
        <begin position="1"/>
        <end position="21"/>
    </location>
</feature>
<accession>A0A7S4S8P7</accession>
<proteinExistence type="predicted"/>
<evidence type="ECO:0008006" key="4">
    <source>
        <dbReference type="Google" id="ProtNLM"/>
    </source>
</evidence>
<evidence type="ECO:0000256" key="1">
    <source>
        <dbReference type="SAM" id="MobiDB-lite"/>
    </source>
</evidence>
<protein>
    <recommendedName>
        <fullName evidence="4">Sulfotransferase domain-containing protein</fullName>
    </recommendedName>
</protein>
<feature type="region of interest" description="Disordered" evidence="1">
    <location>
        <begin position="82"/>
        <end position="122"/>
    </location>
</feature>
<dbReference type="InterPro" id="IPR027417">
    <property type="entry name" value="P-loop_NTPase"/>
</dbReference>
<dbReference type="PANTHER" id="PTHR32301">
    <property type="entry name" value="COUNTIN RECEPTOR CNR3-RELATED"/>
    <property type="match status" value="1"/>
</dbReference>
<keyword evidence="2" id="KW-0732">Signal</keyword>
<reference evidence="3" key="1">
    <citation type="submission" date="2021-01" db="EMBL/GenBank/DDBJ databases">
        <authorList>
            <person name="Corre E."/>
            <person name="Pelletier E."/>
            <person name="Niang G."/>
            <person name="Scheremetjew M."/>
            <person name="Finn R."/>
            <person name="Kale V."/>
            <person name="Holt S."/>
            <person name="Cochrane G."/>
            <person name="Meng A."/>
            <person name="Brown T."/>
            <person name="Cohen L."/>
        </authorList>
    </citation>
    <scope>NUCLEOTIDE SEQUENCE</scope>
    <source>
        <strain evidence="3">GSO104</strain>
    </source>
</reference>
<feature type="chain" id="PRO_5031410465" description="Sulfotransferase domain-containing protein" evidence="2">
    <location>
        <begin position="22"/>
        <end position="420"/>
    </location>
</feature>
<dbReference type="AlphaFoldDB" id="A0A7S4S8P7"/>
<sequence length="420" mass="47737">MLFLPNFLPLVLIFNVPGVGCKLSTIPTTSSSFERHHYLRSQRLGVSGRDLHGVHAEESSDDDDDDDVGKIEKEMKGNDIVLIDESEVYDKDENDDDGGEKEGRGGENEEMEYSPPSLLPEYLNDHLGDLTSSFHQSVDVPLFLNIPKSGGTLMSAHYGRCLNLVESTSRGAQLSHEKALRIVTDPNTSIKYVNVDTTHLDGIEEASYLSVASSHLADVIFTSYLYESLTELFDILHPGRLFLLMRCPIEREVSLFYHRQKVMLEEEQKNKKKGTYQNITIEEYAEKGLGTSNLLVRMLTKPNSGQEEGGVTRDDLEIAKLMLQRKCLIGLTARMEESIIGFDRYFGWYDENALETNKCRKNLVEHGLSTHTHPRVSEGSDVWDLFHKKNELDMELYEFALDLYQEQREKIQMGNMNTAR</sequence>
<dbReference type="PANTHER" id="PTHR32301:SF6">
    <property type="entry name" value="GOLVESIN-RELATED"/>
    <property type="match status" value="1"/>
</dbReference>